<evidence type="ECO:0000259" key="5">
    <source>
        <dbReference type="Pfam" id="PF00460"/>
    </source>
</evidence>
<dbReference type="NCBIfam" id="TIGR03506">
    <property type="entry name" value="FlgEFG_subfam"/>
    <property type="match status" value="1"/>
</dbReference>
<keyword evidence="9" id="KW-0969">Cilium</keyword>
<dbReference type="Pfam" id="PF06429">
    <property type="entry name" value="Flg_bbr_C"/>
    <property type="match status" value="1"/>
</dbReference>
<evidence type="ECO:0000256" key="1">
    <source>
        <dbReference type="ARBA" id="ARBA00004117"/>
    </source>
</evidence>
<dbReference type="InterPro" id="IPR053967">
    <property type="entry name" value="LlgE_F_G-like_D1"/>
</dbReference>
<comment type="subunit">
    <text evidence="4">The basal body constitutes a major portion of the flagellar organelle and consists of five rings (E,L,P,S, and M) mounted on a central rod. The rod consists of about 26 subunits of FlgG in the distal portion, and FlgB, FlgC and FlgF are thought to build up the proximal portion of the rod with about 6 subunits each.</text>
</comment>
<dbReference type="PANTHER" id="PTHR30435:SF1">
    <property type="entry name" value="FLAGELLAR HOOK PROTEIN FLGE"/>
    <property type="match status" value="1"/>
</dbReference>
<keyword evidence="9" id="KW-0282">Flagellum</keyword>
<dbReference type="Pfam" id="PF22692">
    <property type="entry name" value="LlgE_F_G_D1"/>
    <property type="match status" value="1"/>
</dbReference>
<dbReference type="InterPro" id="IPR020013">
    <property type="entry name" value="Flagellar_FlgE/F/G"/>
</dbReference>
<reference evidence="9" key="1">
    <citation type="submission" date="2023-03" db="EMBL/GenBank/DDBJ databases">
        <title>Andean soil-derived lignocellulolytic bacterial consortium as a source of novel taxa and putative plastic-active enzymes.</title>
        <authorList>
            <person name="Diaz-Garcia L."/>
            <person name="Chuvochina M."/>
            <person name="Feuerriegel G."/>
            <person name="Bunk B."/>
            <person name="Sproer C."/>
            <person name="Streit W.R."/>
            <person name="Rodriguez L.M."/>
            <person name="Overmann J."/>
            <person name="Jimenez D.J."/>
        </authorList>
    </citation>
    <scope>NUCLEOTIDE SEQUENCE</scope>
    <source>
        <strain evidence="9">MAG 26</strain>
    </source>
</reference>
<feature type="domain" description="Flagellar hook protein FlgE D2" evidence="7">
    <location>
        <begin position="172"/>
        <end position="269"/>
    </location>
</feature>
<dbReference type="Pfam" id="PF00460">
    <property type="entry name" value="Flg_bb_rod"/>
    <property type="match status" value="1"/>
</dbReference>
<dbReference type="InterPro" id="IPR001444">
    <property type="entry name" value="Flag_bb_rod_N"/>
</dbReference>
<feature type="domain" description="Flagellar hook protein FlgE/F/G-like D1" evidence="8">
    <location>
        <begin position="89"/>
        <end position="123"/>
    </location>
</feature>
<evidence type="ECO:0000256" key="2">
    <source>
        <dbReference type="ARBA" id="ARBA00009677"/>
    </source>
</evidence>
<evidence type="ECO:0000259" key="6">
    <source>
        <dbReference type="Pfam" id="PF06429"/>
    </source>
</evidence>
<dbReference type="AlphaFoldDB" id="A0AAJ6BML0"/>
<evidence type="ECO:0000313" key="10">
    <source>
        <dbReference type="Proteomes" id="UP001218362"/>
    </source>
</evidence>
<dbReference type="InterPro" id="IPR010930">
    <property type="entry name" value="Flg_bb/hook_C_dom"/>
</dbReference>
<keyword evidence="3 4" id="KW-0975">Bacterial flagellum</keyword>
<dbReference type="PROSITE" id="PS00588">
    <property type="entry name" value="FLAGELLA_BB_ROD"/>
    <property type="match status" value="1"/>
</dbReference>
<dbReference type="InterPro" id="IPR037058">
    <property type="entry name" value="Falgellar_hook_FlgE_sf"/>
</dbReference>
<comment type="similarity">
    <text evidence="2 4">Belongs to the flagella basal body rod proteins family.</text>
</comment>
<dbReference type="Gene3D" id="2.60.98.20">
    <property type="entry name" value="Flagellar hook protein FlgE"/>
    <property type="match status" value="1"/>
</dbReference>
<dbReference type="GO" id="GO:0009424">
    <property type="term" value="C:bacterial-type flagellum hook"/>
    <property type="evidence" value="ECO:0007669"/>
    <property type="project" value="TreeGrafter"/>
</dbReference>
<dbReference type="GO" id="GO:0030694">
    <property type="term" value="C:bacterial-type flagellum basal body, rod"/>
    <property type="evidence" value="ECO:0007669"/>
    <property type="project" value="UniProtKB-UniRule"/>
</dbReference>
<dbReference type="SUPFAM" id="SSF117143">
    <property type="entry name" value="Flagellar hook protein flgE"/>
    <property type="match status" value="1"/>
</dbReference>
<dbReference type="KEGG" id="acob:P0Y56_13995"/>
<feature type="domain" description="Flagellar basal body rod protein N-terminal" evidence="5">
    <location>
        <begin position="5"/>
        <end position="35"/>
    </location>
</feature>
<evidence type="ECO:0000256" key="3">
    <source>
        <dbReference type="ARBA" id="ARBA00023143"/>
    </source>
</evidence>
<dbReference type="Pfam" id="PF07559">
    <property type="entry name" value="FlgE_D2"/>
    <property type="match status" value="1"/>
</dbReference>
<name>A0AAJ6BML0_9SPHN</name>
<keyword evidence="9" id="KW-0966">Cell projection</keyword>
<dbReference type="GO" id="GO:0005829">
    <property type="term" value="C:cytosol"/>
    <property type="evidence" value="ECO:0007669"/>
    <property type="project" value="TreeGrafter"/>
</dbReference>
<evidence type="ECO:0000259" key="7">
    <source>
        <dbReference type="Pfam" id="PF07559"/>
    </source>
</evidence>
<dbReference type="PANTHER" id="PTHR30435">
    <property type="entry name" value="FLAGELLAR PROTEIN"/>
    <property type="match status" value="1"/>
</dbReference>
<comment type="subcellular location">
    <subcellularLocation>
        <location evidence="1 4">Bacterial flagellum basal body</location>
    </subcellularLocation>
</comment>
<evidence type="ECO:0000313" key="9">
    <source>
        <dbReference type="EMBL" id="WEK46117.1"/>
    </source>
</evidence>
<dbReference type="InterPro" id="IPR012836">
    <property type="entry name" value="FlgF"/>
</dbReference>
<evidence type="ECO:0000259" key="8">
    <source>
        <dbReference type="Pfam" id="PF22692"/>
    </source>
</evidence>
<proteinExistence type="inferred from homology"/>
<dbReference type="NCBIfam" id="TIGR02490">
    <property type="entry name" value="flgF"/>
    <property type="match status" value="1"/>
</dbReference>
<evidence type="ECO:0000256" key="4">
    <source>
        <dbReference type="RuleBase" id="RU362116"/>
    </source>
</evidence>
<sequence length="390" mass="41644">MFGSIYIGLSGLTAYSEGLKAVSNNVSNLNTSGFKASDVTFSDVYGAGSSGGLSYSVSSPSGHGVTLDQISTNFQQGELRQTDRDLDLAIDGNGFFVLLDEGQTYYTRTGSFAIDDDGYLVLSGTDHRLAILDDSGRPASVNVDDELSSPPEETTKIKFAQNLSSTATEFTIPDVKVYDERGEAHLWTLKFSREETVFDEWTLKVTDDKGVEIGTKTLKFAAGAVDPLTETLNFADSASGLSVAFDFSGVTSNSEGTVSSLRAADVDGRATGSISSLAVNEKGQLEITYSNAEKKSLGSIALADFRDAQKLQQRSGGLFADNGFAQVQYLSAEDTRVGTILSKRLEASNVDLGSQFAELILIQRGFQASSQIISVSNDMIQQLFGIRGQG</sequence>
<dbReference type="InterPro" id="IPR011491">
    <property type="entry name" value="FlgE_D2"/>
</dbReference>
<dbReference type="GO" id="GO:0071978">
    <property type="term" value="P:bacterial-type flagellum-dependent swarming motility"/>
    <property type="evidence" value="ECO:0007669"/>
    <property type="project" value="TreeGrafter"/>
</dbReference>
<feature type="domain" description="Flagellar basal-body/hook protein C-terminal" evidence="6">
    <location>
        <begin position="343"/>
        <end position="383"/>
    </location>
</feature>
<dbReference type="InterPro" id="IPR019776">
    <property type="entry name" value="Flagellar_basal_body_rod_CS"/>
</dbReference>
<dbReference type="InterPro" id="IPR037925">
    <property type="entry name" value="FlgE/F/G-like"/>
</dbReference>
<dbReference type="Proteomes" id="UP001218362">
    <property type="component" value="Chromosome"/>
</dbReference>
<accession>A0AAJ6BML0</accession>
<organism evidence="9 10">
    <name type="scientific">Candidatus Andeanibacterium colombiense</name>
    <dbReference type="NCBI Taxonomy" id="3121345"/>
    <lineage>
        <taxon>Bacteria</taxon>
        <taxon>Pseudomonadati</taxon>
        <taxon>Pseudomonadota</taxon>
        <taxon>Alphaproteobacteria</taxon>
        <taxon>Sphingomonadales</taxon>
        <taxon>Sphingomonadaceae</taxon>
        <taxon>Candidatus Andeanibacterium</taxon>
    </lineage>
</organism>
<gene>
    <name evidence="9" type="primary">flgF</name>
    <name evidence="9" type="ORF">P0Y56_13995</name>
</gene>
<protein>
    <recommendedName>
        <fullName evidence="4">Flagellar basal-body rod protein FlgF</fullName>
    </recommendedName>
</protein>
<dbReference type="EMBL" id="CP119316">
    <property type="protein sequence ID" value="WEK46117.1"/>
    <property type="molecule type" value="Genomic_DNA"/>
</dbReference>